<name>A0A2P4EU43_9GAMM</name>
<dbReference type="OrthoDB" id="6982008at2"/>
<keyword evidence="1" id="KW-0378">Hydrolase</keyword>
<sequence>MTAHQIEAVLFDLAGTLTAARPTADEPALLPQALPALQRLQHSGICAGLLLDRHDRQLTPIESLISATICTEPHLRPLPAPDLPVTLALRLQVHTLKHCVLVSGTSDGIRAGLNAGLWTIGTALSGALDQHGNAHWPALGSEEQDRIRLQATMTLMNAGAHYVIDNVSELDSCLRDIELRQAKV</sequence>
<dbReference type="RefSeq" id="WP_104738592.1">
    <property type="nucleotide sequence ID" value="NZ_BMHR01000010.1"/>
</dbReference>
<dbReference type="Gene3D" id="3.40.50.1000">
    <property type="entry name" value="HAD superfamily/HAD-like"/>
    <property type="match status" value="1"/>
</dbReference>
<dbReference type="GO" id="GO:0016787">
    <property type="term" value="F:hydrolase activity"/>
    <property type="evidence" value="ECO:0007669"/>
    <property type="project" value="UniProtKB-KW"/>
</dbReference>
<proteinExistence type="predicted"/>
<evidence type="ECO:0000313" key="1">
    <source>
        <dbReference type="EMBL" id="POB02965.1"/>
    </source>
</evidence>
<gene>
    <name evidence="1" type="ORF">C1949_11355</name>
</gene>
<evidence type="ECO:0000313" key="2">
    <source>
        <dbReference type="Proteomes" id="UP000243451"/>
    </source>
</evidence>
<dbReference type="SUPFAM" id="SSF56784">
    <property type="entry name" value="HAD-like"/>
    <property type="match status" value="1"/>
</dbReference>
<dbReference type="EMBL" id="PPSK01000010">
    <property type="protein sequence ID" value="POB02965.1"/>
    <property type="molecule type" value="Genomic_DNA"/>
</dbReference>
<dbReference type="Proteomes" id="UP000243451">
    <property type="component" value="Unassembled WGS sequence"/>
</dbReference>
<keyword evidence="2" id="KW-1185">Reference proteome</keyword>
<organism evidence="1 2">
    <name type="scientific">Halopseudomonas oceani</name>
    <dbReference type="NCBI Taxonomy" id="1708783"/>
    <lineage>
        <taxon>Bacteria</taxon>
        <taxon>Pseudomonadati</taxon>
        <taxon>Pseudomonadota</taxon>
        <taxon>Gammaproteobacteria</taxon>
        <taxon>Pseudomonadales</taxon>
        <taxon>Pseudomonadaceae</taxon>
        <taxon>Halopseudomonas</taxon>
    </lineage>
</organism>
<dbReference type="InterPro" id="IPR023214">
    <property type="entry name" value="HAD_sf"/>
</dbReference>
<accession>A0A2P4EU43</accession>
<reference evidence="1 2" key="1">
    <citation type="submission" date="2018-01" db="EMBL/GenBank/DDBJ databases">
        <title>Draft genome of the type strain Pseudomonas oceani DSM 100277 isolated from the deep water in Okinawa trough, northwestern Pacific Ocean.</title>
        <authorList>
            <person name="Gomila M."/>
            <person name="Mulet M."/>
            <person name="Garcia-Valdes E."/>
            <person name="Lalucat J."/>
        </authorList>
    </citation>
    <scope>NUCLEOTIDE SEQUENCE [LARGE SCALE GENOMIC DNA]</scope>
    <source>
        <strain evidence="1 2">DSM 100277</strain>
    </source>
</reference>
<dbReference type="AlphaFoldDB" id="A0A2P4EU43"/>
<protein>
    <submittedName>
        <fullName evidence="1">Phosphonoacetaldehyde phosphonohydrolase-related protein</fullName>
    </submittedName>
</protein>
<comment type="caution">
    <text evidence="1">The sequence shown here is derived from an EMBL/GenBank/DDBJ whole genome shotgun (WGS) entry which is preliminary data.</text>
</comment>
<dbReference type="InterPro" id="IPR036412">
    <property type="entry name" value="HAD-like_sf"/>
</dbReference>